<sequence>MLHCADEPSSNHPRPSDRQNIESDQFHNEMTISKIFVTQEEAVNLNDRKERISTERKSSRNETNYTMAETGLGLELVSREQEPDGSQDCKTCITTEDPPSCSGRVENARPAAGRRLRGQSVEKRLRRSAIAPVTRAPSSAGRLAVGYEKEQSLLRLN</sequence>
<name>A0ACC2P6L8_9HYME</name>
<dbReference type="EMBL" id="CM056742">
    <property type="protein sequence ID" value="KAJ8678117.1"/>
    <property type="molecule type" value="Genomic_DNA"/>
</dbReference>
<proteinExistence type="predicted"/>
<organism evidence="1 2">
    <name type="scientific">Eretmocerus hayati</name>
    <dbReference type="NCBI Taxonomy" id="131215"/>
    <lineage>
        <taxon>Eukaryota</taxon>
        <taxon>Metazoa</taxon>
        <taxon>Ecdysozoa</taxon>
        <taxon>Arthropoda</taxon>
        <taxon>Hexapoda</taxon>
        <taxon>Insecta</taxon>
        <taxon>Pterygota</taxon>
        <taxon>Neoptera</taxon>
        <taxon>Endopterygota</taxon>
        <taxon>Hymenoptera</taxon>
        <taxon>Apocrita</taxon>
        <taxon>Proctotrupomorpha</taxon>
        <taxon>Chalcidoidea</taxon>
        <taxon>Aphelinidae</taxon>
        <taxon>Aphelininae</taxon>
        <taxon>Eretmocerus</taxon>
    </lineage>
</organism>
<reference evidence="1" key="1">
    <citation type="submission" date="2023-04" db="EMBL/GenBank/DDBJ databases">
        <title>A chromosome-level genome assembly of the parasitoid wasp Eretmocerus hayati.</title>
        <authorList>
            <person name="Zhong Y."/>
            <person name="Liu S."/>
            <person name="Liu Y."/>
        </authorList>
    </citation>
    <scope>NUCLEOTIDE SEQUENCE</scope>
    <source>
        <strain evidence="1">ZJU_SS_LIU_2023</strain>
    </source>
</reference>
<keyword evidence="2" id="KW-1185">Reference proteome</keyword>
<comment type="caution">
    <text evidence="1">The sequence shown here is derived from an EMBL/GenBank/DDBJ whole genome shotgun (WGS) entry which is preliminary data.</text>
</comment>
<gene>
    <name evidence="1" type="ORF">QAD02_013904</name>
</gene>
<evidence type="ECO:0000313" key="1">
    <source>
        <dbReference type="EMBL" id="KAJ8678117.1"/>
    </source>
</evidence>
<accession>A0ACC2P6L8</accession>
<evidence type="ECO:0000313" key="2">
    <source>
        <dbReference type="Proteomes" id="UP001239111"/>
    </source>
</evidence>
<protein>
    <submittedName>
        <fullName evidence="1">Uncharacterized protein</fullName>
    </submittedName>
</protein>
<dbReference type="Proteomes" id="UP001239111">
    <property type="component" value="Chromosome 2"/>
</dbReference>